<protein>
    <submittedName>
        <fullName evidence="3">Thiol:disulfide interchange protein</fullName>
    </submittedName>
</protein>
<dbReference type="InterPro" id="IPR036249">
    <property type="entry name" value="Thioredoxin-like_sf"/>
</dbReference>
<dbReference type="InterPro" id="IPR051099">
    <property type="entry name" value="AGR/TXD"/>
</dbReference>
<keyword evidence="1 2" id="KW-0732">Signal</keyword>
<evidence type="ECO:0000313" key="4">
    <source>
        <dbReference type="Proteomes" id="UP000538666"/>
    </source>
</evidence>
<organism evidence="3 4">
    <name type="scientific">Silvibacterium bohemicum</name>
    <dbReference type="NCBI Taxonomy" id="1577686"/>
    <lineage>
        <taxon>Bacteria</taxon>
        <taxon>Pseudomonadati</taxon>
        <taxon>Acidobacteriota</taxon>
        <taxon>Terriglobia</taxon>
        <taxon>Terriglobales</taxon>
        <taxon>Acidobacteriaceae</taxon>
        <taxon>Silvibacterium</taxon>
    </lineage>
</organism>
<feature type="signal peptide" evidence="2">
    <location>
        <begin position="1"/>
        <end position="22"/>
    </location>
</feature>
<dbReference type="Pfam" id="PF13899">
    <property type="entry name" value="Thioredoxin_7"/>
    <property type="match status" value="1"/>
</dbReference>
<dbReference type="EMBL" id="JACHEK010000008">
    <property type="protein sequence ID" value="MBB6145927.1"/>
    <property type="molecule type" value="Genomic_DNA"/>
</dbReference>
<proteinExistence type="predicted"/>
<feature type="chain" id="PRO_5032528134" evidence="2">
    <location>
        <begin position="23"/>
        <end position="157"/>
    </location>
</feature>
<sequence>MRLLKNCLMSLAAVLILTGASAFSQIPNIYSDTADAHADITQALRTAAREHKRVIVDFGGNWCGDCHVLDIYFHQQPNLSLLESNFVMVHVDIGHYDKNADIIAKYDIPWKHGVPLLMVLDARGKVLMVQRNREFEKMGLVTPGVVNAFLNQWKPKR</sequence>
<dbReference type="Gene3D" id="3.40.30.10">
    <property type="entry name" value="Glutaredoxin"/>
    <property type="match status" value="1"/>
</dbReference>
<dbReference type="SUPFAM" id="SSF52833">
    <property type="entry name" value="Thioredoxin-like"/>
    <property type="match status" value="1"/>
</dbReference>
<dbReference type="Proteomes" id="UP000538666">
    <property type="component" value="Unassembled WGS sequence"/>
</dbReference>
<dbReference type="RefSeq" id="WP_231581495.1">
    <property type="nucleotide sequence ID" value="NZ_JACHEK010000008.1"/>
</dbReference>
<evidence type="ECO:0000256" key="2">
    <source>
        <dbReference type="SAM" id="SignalP"/>
    </source>
</evidence>
<dbReference type="AlphaFoldDB" id="A0A841JZY8"/>
<keyword evidence="4" id="KW-1185">Reference proteome</keyword>
<dbReference type="PANTHER" id="PTHR15337">
    <property type="entry name" value="ANTERIOR GRADIENT PROTEIN-RELATED"/>
    <property type="match status" value="1"/>
</dbReference>
<dbReference type="PANTHER" id="PTHR15337:SF11">
    <property type="entry name" value="THIOREDOXIN DOMAIN-CONTAINING PROTEIN"/>
    <property type="match status" value="1"/>
</dbReference>
<gene>
    <name evidence="3" type="ORF">HNQ77_003897</name>
</gene>
<evidence type="ECO:0000313" key="3">
    <source>
        <dbReference type="EMBL" id="MBB6145927.1"/>
    </source>
</evidence>
<evidence type="ECO:0000256" key="1">
    <source>
        <dbReference type="ARBA" id="ARBA00022729"/>
    </source>
</evidence>
<comment type="caution">
    <text evidence="3">The sequence shown here is derived from an EMBL/GenBank/DDBJ whole genome shotgun (WGS) entry which is preliminary data.</text>
</comment>
<reference evidence="3 4" key="1">
    <citation type="submission" date="2020-08" db="EMBL/GenBank/DDBJ databases">
        <title>Genomic Encyclopedia of Type Strains, Phase IV (KMG-IV): sequencing the most valuable type-strain genomes for metagenomic binning, comparative biology and taxonomic classification.</title>
        <authorList>
            <person name="Goeker M."/>
        </authorList>
    </citation>
    <scope>NUCLEOTIDE SEQUENCE [LARGE SCALE GENOMIC DNA]</scope>
    <source>
        <strain evidence="3 4">DSM 103733</strain>
    </source>
</reference>
<name>A0A841JZY8_9BACT</name>
<accession>A0A841JZY8</accession>